<dbReference type="GO" id="GO:0007015">
    <property type="term" value="P:actin filament organization"/>
    <property type="evidence" value="ECO:0007669"/>
    <property type="project" value="TreeGrafter"/>
</dbReference>
<dbReference type="FunFam" id="1.25.40.90:FF:000021">
    <property type="entry name" value="Cytoskeleton assembly control protein Sla2"/>
    <property type="match status" value="1"/>
</dbReference>
<sequence length="1040" mass="117899">MSRYADHLLGSASRPFDRDRAEQDLSVHLKKATSPEETAPKQKHVRKCIVYTWDNKSSLSVWSGLRVLPILNDEVQTFKALILVHKVLQEGHPVVLRDAQSQVNWLDTCAQMTGNSVHRGYGTLIAAYVSFIKAKLRFHRVHKEFNGLFEYEEYVSLKNIDNPDEGYETIIELMNLQDRIERFQKQVFSSLRGRAHNECQISSLVPLVKESYGIYKFLTSMLRAMHRRTDAMDALEPLRGRYNEQHHELRRFYFECASLKFLTSLINVPKLNTDPPSLLAPPPDVPSLPPREREAARPETPPSAEPSASQAEIDEQARMLKEYEDKQRALKDSEEQEQKRIMERAAEQQRMFEAQQAEQAEQQRAAQDQLMRSQQMNQIHGRVAEMERELLYMRGQYERDQLMLQQYDGRVRTLETELATIHSNASAQMGSKDEMMQQLQEQVETWRGKYEALAKLYSQLRKEHLDLLNKYRQVQLKAGSAQESINKMERMERDVKAKNLELSDMIRERDRARLELDRMRGGQKEEVERLKRELRFAEERAEDATQARGSEVSQIMSRMNAQIAELEEELRQHKSQLESKDAELLIVQEGMDSTIRELSDLRLNRGVDDDTHNAQIDTVILDNAKKLSTILDSILQACADKIEEALYGLEAPTASGNTAATPEYVLSMIEKGQASANEFAAVFTLNLEQQHGGDHVDVIRTANQLAQTAAETLSSYKGILRFAHDEDTIERKTNLGIEIGSVLQRVFTNLQSFRLAGLGISQRVNVATQQSVQANQAFSRLADAAQSLIAAGQQIKTSGDLGNMIENEMLNAAQTIEQATQRLQALLSREKSGSRFSATELQVHDTILEAALAIMRAIGGLIRAATESQEEIVARGRGTSSAQQFYKKHNRWTEGLISAARAVAFASTMLIEAADGVIMGSHSLEQLIVASNEVSAATVQLVAASRVKSEFMSKTQDRLERAAKAVTDACKALVRQVRTISDKQSEMGDMDYSKLPTHEFKVREMEQQVEVLKLEKELTQARRVLGSMRRAGYHATEEDY</sequence>
<feature type="domain" description="ENTH" evidence="7">
    <location>
        <begin position="17"/>
        <end position="146"/>
    </location>
</feature>
<comment type="similarity">
    <text evidence="2">Belongs to the SLA2 family.</text>
</comment>
<dbReference type="GO" id="GO:0030479">
    <property type="term" value="C:actin cortical patch"/>
    <property type="evidence" value="ECO:0007669"/>
    <property type="project" value="TreeGrafter"/>
</dbReference>
<dbReference type="GO" id="GO:0080025">
    <property type="term" value="F:phosphatidylinositol-3,5-bisphosphate binding"/>
    <property type="evidence" value="ECO:0007669"/>
    <property type="project" value="TreeGrafter"/>
</dbReference>
<feature type="compositionally biased region" description="Low complexity" evidence="6">
    <location>
        <begin position="348"/>
        <end position="368"/>
    </location>
</feature>
<keyword evidence="3" id="KW-0963">Cytoplasm</keyword>
<dbReference type="PANTHER" id="PTHR10407">
    <property type="entry name" value="HUNTINGTIN INTERACTING PROTEIN 1"/>
    <property type="match status" value="1"/>
</dbReference>
<feature type="region of interest" description="Disordered" evidence="6">
    <location>
        <begin position="274"/>
        <end position="312"/>
    </location>
</feature>
<evidence type="ECO:0000256" key="3">
    <source>
        <dbReference type="ARBA" id="ARBA00022490"/>
    </source>
</evidence>
<dbReference type="InterPro" id="IPR030224">
    <property type="entry name" value="Sla2_fam"/>
</dbReference>
<evidence type="ECO:0000256" key="6">
    <source>
        <dbReference type="SAM" id="MobiDB-lite"/>
    </source>
</evidence>
<dbReference type="InterPro" id="IPR011417">
    <property type="entry name" value="ANTH_dom"/>
</dbReference>
<dbReference type="Pfam" id="PF01608">
    <property type="entry name" value="I_LWEQ"/>
    <property type="match status" value="1"/>
</dbReference>
<organism evidence="9 10">
    <name type="scientific">Malassezia yamatoensis</name>
    <dbReference type="NCBI Taxonomy" id="253288"/>
    <lineage>
        <taxon>Eukaryota</taxon>
        <taxon>Fungi</taxon>
        <taxon>Dikarya</taxon>
        <taxon>Basidiomycota</taxon>
        <taxon>Ustilaginomycotina</taxon>
        <taxon>Malasseziomycetes</taxon>
        <taxon>Malasseziales</taxon>
        <taxon>Malasseziaceae</taxon>
        <taxon>Malassezia</taxon>
    </lineage>
</organism>
<dbReference type="Gene3D" id="1.25.40.90">
    <property type="match status" value="1"/>
</dbReference>
<feature type="compositionally biased region" description="Pro residues" evidence="6">
    <location>
        <begin position="278"/>
        <end position="289"/>
    </location>
</feature>
<dbReference type="GO" id="GO:0043325">
    <property type="term" value="F:phosphatidylinositol-3,4-bisphosphate binding"/>
    <property type="evidence" value="ECO:0007669"/>
    <property type="project" value="TreeGrafter"/>
</dbReference>
<dbReference type="GO" id="GO:0032051">
    <property type="term" value="F:clathrin light chain binding"/>
    <property type="evidence" value="ECO:0007669"/>
    <property type="project" value="TreeGrafter"/>
</dbReference>
<reference evidence="9 10" key="1">
    <citation type="submission" date="2023-03" db="EMBL/GenBank/DDBJ databases">
        <title>Mating type loci evolution in Malassezia.</title>
        <authorList>
            <person name="Coelho M.A."/>
        </authorList>
    </citation>
    <scope>NUCLEOTIDE SEQUENCE [LARGE SCALE GENOMIC DNA]</scope>
    <source>
        <strain evidence="9 10">CBS 9725</strain>
    </source>
</reference>
<dbReference type="GO" id="GO:0048268">
    <property type="term" value="P:clathrin coat assembly"/>
    <property type="evidence" value="ECO:0007669"/>
    <property type="project" value="TreeGrafter"/>
</dbReference>
<dbReference type="EMBL" id="CP119943">
    <property type="protein sequence ID" value="WFC98208.1"/>
    <property type="molecule type" value="Genomic_DNA"/>
</dbReference>
<evidence type="ECO:0000259" key="7">
    <source>
        <dbReference type="PROSITE" id="PS50942"/>
    </source>
</evidence>
<protein>
    <submittedName>
        <fullName evidence="9">Sla2 Src-like adaptor 2</fullName>
    </submittedName>
</protein>
<evidence type="ECO:0000256" key="1">
    <source>
        <dbReference type="ARBA" id="ARBA00004496"/>
    </source>
</evidence>
<dbReference type="InterPro" id="IPR035964">
    <property type="entry name" value="I/LWEQ_dom_sf"/>
</dbReference>
<dbReference type="GO" id="GO:0006897">
    <property type="term" value="P:endocytosis"/>
    <property type="evidence" value="ECO:0007669"/>
    <property type="project" value="InterPro"/>
</dbReference>
<dbReference type="PANTHER" id="PTHR10407:SF15">
    <property type="entry name" value="HUNTINGTIN INTERACTING PROTEIN 1"/>
    <property type="match status" value="1"/>
</dbReference>
<feature type="domain" description="I/LWEQ" evidence="8">
    <location>
        <begin position="793"/>
        <end position="1036"/>
    </location>
</feature>
<evidence type="ECO:0000313" key="9">
    <source>
        <dbReference type="EMBL" id="WFC98208.1"/>
    </source>
</evidence>
<dbReference type="GO" id="GO:0030136">
    <property type="term" value="C:clathrin-coated vesicle"/>
    <property type="evidence" value="ECO:0007669"/>
    <property type="project" value="TreeGrafter"/>
</dbReference>
<dbReference type="Pfam" id="PF07651">
    <property type="entry name" value="ANTH"/>
    <property type="match status" value="1"/>
</dbReference>
<dbReference type="GO" id="GO:0035615">
    <property type="term" value="F:clathrin adaptor activity"/>
    <property type="evidence" value="ECO:0007669"/>
    <property type="project" value="TreeGrafter"/>
</dbReference>
<evidence type="ECO:0000313" key="10">
    <source>
        <dbReference type="Proteomes" id="UP001219567"/>
    </source>
</evidence>
<proteinExistence type="inferred from homology"/>
<dbReference type="Proteomes" id="UP001219567">
    <property type="component" value="Chromosome 1"/>
</dbReference>
<dbReference type="AlphaFoldDB" id="A0AAJ5YPK9"/>
<dbReference type="InterPro" id="IPR008942">
    <property type="entry name" value="ENTH_VHS"/>
</dbReference>
<evidence type="ECO:0000256" key="5">
    <source>
        <dbReference type="SAM" id="Coils"/>
    </source>
</evidence>
<dbReference type="Gene3D" id="1.20.1410.10">
    <property type="entry name" value="I/LWEQ domain"/>
    <property type="match status" value="1"/>
</dbReference>
<name>A0AAJ5YPK9_9BASI</name>
<dbReference type="PROSITE" id="PS50942">
    <property type="entry name" value="ENTH"/>
    <property type="match status" value="1"/>
</dbReference>
<dbReference type="PROSITE" id="PS50945">
    <property type="entry name" value="I_LWEQ"/>
    <property type="match status" value="1"/>
</dbReference>
<dbReference type="InterPro" id="IPR002558">
    <property type="entry name" value="ILWEQ_dom"/>
</dbReference>
<comment type="subcellular location">
    <subcellularLocation>
        <location evidence="1">Cytoplasm</location>
    </subcellularLocation>
</comment>
<dbReference type="SMART" id="SM00273">
    <property type="entry name" value="ENTH"/>
    <property type="match status" value="1"/>
</dbReference>
<feature type="region of interest" description="Disordered" evidence="6">
    <location>
        <begin position="347"/>
        <end position="368"/>
    </location>
</feature>
<dbReference type="SMART" id="SM00307">
    <property type="entry name" value="ILWEQ"/>
    <property type="match status" value="1"/>
</dbReference>
<dbReference type="GO" id="GO:0051015">
    <property type="term" value="F:actin filament binding"/>
    <property type="evidence" value="ECO:0007669"/>
    <property type="project" value="TreeGrafter"/>
</dbReference>
<keyword evidence="5" id="KW-0175">Coiled coil</keyword>
<keyword evidence="4" id="KW-0009">Actin-binding</keyword>
<evidence type="ECO:0000256" key="4">
    <source>
        <dbReference type="ARBA" id="ARBA00023203"/>
    </source>
</evidence>
<dbReference type="CDD" id="cd17007">
    <property type="entry name" value="ANTH_N_Sla2p"/>
    <property type="match status" value="1"/>
</dbReference>
<dbReference type="InterPro" id="IPR013809">
    <property type="entry name" value="ENTH"/>
</dbReference>
<dbReference type="SUPFAM" id="SSF48464">
    <property type="entry name" value="ENTH/VHS domain"/>
    <property type="match status" value="1"/>
</dbReference>
<evidence type="ECO:0000259" key="8">
    <source>
        <dbReference type="PROSITE" id="PS50945"/>
    </source>
</evidence>
<feature type="coiled-coil region" evidence="5">
    <location>
        <begin position="481"/>
        <end position="583"/>
    </location>
</feature>
<gene>
    <name evidence="9" type="primary">SLA2</name>
    <name evidence="9" type="ORF">MYAM1_000932</name>
</gene>
<evidence type="ECO:0000256" key="2">
    <source>
        <dbReference type="ARBA" id="ARBA00010135"/>
    </source>
</evidence>
<dbReference type="SUPFAM" id="SSF109885">
    <property type="entry name" value="I/LWEQ domain"/>
    <property type="match status" value="1"/>
</dbReference>
<keyword evidence="10" id="KW-1185">Reference proteome</keyword>
<dbReference type="FunFam" id="1.20.1410.10:FF:000004">
    <property type="entry name" value="Cytoskeleton assembly control protein Sla2"/>
    <property type="match status" value="1"/>
</dbReference>
<accession>A0AAJ5YPK9</accession>